<reference evidence="1 2" key="1">
    <citation type="submission" date="2014-07" db="EMBL/GenBank/DDBJ databases">
        <title>Methanogenic archaea and the global carbon cycle.</title>
        <authorList>
            <person name="Henriksen J.R."/>
            <person name="Luke J."/>
            <person name="Reinhart S."/>
            <person name="Benedict M.N."/>
            <person name="Youngblut N.D."/>
            <person name="Metcalf M.E."/>
            <person name="Whitaker R.J."/>
            <person name="Metcalf W.W."/>
        </authorList>
    </citation>
    <scope>NUCLEOTIDE SEQUENCE [LARGE SCALE GENOMIC DNA]</scope>
    <source>
        <strain evidence="1 2">LYC</strain>
    </source>
</reference>
<evidence type="ECO:0000313" key="2">
    <source>
        <dbReference type="Proteomes" id="UP000033063"/>
    </source>
</evidence>
<dbReference type="AlphaFoldDB" id="A0A0E3RPD8"/>
<accession>A0A0E3RPD8</accession>
<dbReference type="GeneID" id="24877206"/>
<proteinExistence type="predicted"/>
<gene>
    <name evidence="1" type="ORF">MSMAL_1025</name>
</gene>
<name>A0A0E3RPD8_METMZ</name>
<dbReference type="PATRIC" id="fig|1434114.4.peg.1264"/>
<dbReference type="EMBL" id="CP009513">
    <property type="protein sequence ID" value="AKB67568.1"/>
    <property type="molecule type" value="Genomic_DNA"/>
</dbReference>
<dbReference type="RefSeq" id="WP_155395195.1">
    <property type="nucleotide sequence ID" value="NZ_CP009513.1"/>
</dbReference>
<dbReference type="HOGENOM" id="CLU_402619_0_0_2"/>
<organism evidence="1 2">
    <name type="scientific">Methanosarcina mazei LYC</name>
    <dbReference type="NCBI Taxonomy" id="1434114"/>
    <lineage>
        <taxon>Archaea</taxon>
        <taxon>Methanobacteriati</taxon>
        <taxon>Methanobacteriota</taxon>
        <taxon>Stenosarchaea group</taxon>
        <taxon>Methanomicrobia</taxon>
        <taxon>Methanosarcinales</taxon>
        <taxon>Methanosarcinaceae</taxon>
        <taxon>Methanosarcina</taxon>
    </lineage>
</organism>
<sequence length="697" mass="81181">MGLSYSGWNDLISRYYFNEKMAGREVVLFANTDLIESLGKPFEADFNDFIRKLKIGPIYLSKKYKDIYQIAYDTYKYGKKYNFPYPPYLAYLALFVCTATIDGNFDDKAYYPRLAKLLGEEDRYPKARTSDMKYLWEDLEKWSKDIRGEEFGKFAKRIRGGNIHIGIPLSQTIISEKERANLPFFFSKADLDPGDLPSDEALKAKLKLYGDQYFQKRTLGLIDSSRSDHKYLSEALLDFILEELENWDGKISSTIVERYVEPTLKSERHSEFTKVYLRICLTEDFARYIISLRIKTKEEYPDNDLEFKVEGRETKFTCSETNQPEWSRRLEEQVSKPNEVADDSQFNWLEGLELRDEDNKWLAKLRPSSVRVFLPGNFEGLNEDWVESQHLEYGCKFLVACHDLHKDQISEWGQSNTESFEEKKIYGLPNWSLFFGKNAYNSCSKYEALSLPQKVRLRLKGGVKVGRGNQYLNFAPPYLVLEGAQGDESLTVNGIKLFTDQEEDIRRYTLPENLEIGETLTVEVTKAGEKICNIRTIKLVEPFLIEDFSQIPKRNHQGNIIKEIQAPRSFAQGAIVYGCELHDHVPIGLPTYLSHRIIFLGATPGQFVNWPDDELPRDWNPVWGIAKFKQNWEVNFCGSVEDLKKNPSTKEKVDCRKKIKKWREYIWGIRRTVKDPTLPILKELWITYKEVAKNVRS</sequence>
<evidence type="ECO:0000313" key="1">
    <source>
        <dbReference type="EMBL" id="AKB67568.1"/>
    </source>
</evidence>
<protein>
    <submittedName>
        <fullName evidence="1">Uncharacterized protein</fullName>
    </submittedName>
</protein>
<dbReference type="Proteomes" id="UP000033063">
    <property type="component" value="Chromosome"/>
</dbReference>